<dbReference type="RefSeq" id="WP_159822305.1">
    <property type="nucleotide sequence ID" value="NZ_CABWNB010000001.1"/>
</dbReference>
<feature type="transmembrane region" description="Helical" evidence="1">
    <location>
        <begin position="44"/>
        <end position="66"/>
    </location>
</feature>
<keyword evidence="1" id="KW-0812">Transmembrane</keyword>
<dbReference type="AlphaFoldDB" id="A0A841R263"/>
<dbReference type="GeneID" id="93486292"/>
<feature type="transmembrane region" description="Helical" evidence="1">
    <location>
        <begin position="97"/>
        <end position="115"/>
    </location>
</feature>
<feature type="transmembrane region" description="Helical" evidence="1">
    <location>
        <begin position="73"/>
        <end position="91"/>
    </location>
</feature>
<feature type="transmembrane region" description="Helical" evidence="1">
    <location>
        <begin position="12"/>
        <end position="32"/>
    </location>
</feature>
<feature type="transmembrane region" description="Helical" evidence="1">
    <location>
        <begin position="180"/>
        <end position="197"/>
    </location>
</feature>
<keyword evidence="1" id="KW-1133">Transmembrane helix</keyword>
<evidence type="ECO:0000259" key="2">
    <source>
        <dbReference type="Pfam" id="PF07786"/>
    </source>
</evidence>
<evidence type="ECO:0000256" key="1">
    <source>
        <dbReference type="SAM" id="Phobius"/>
    </source>
</evidence>
<dbReference type="OrthoDB" id="9807591at2"/>
<evidence type="ECO:0000313" key="4">
    <source>
        <dbReference type="Proteomes" id="UP000591941"/>
    </source>
</evidence>
<sequence>MLRYGKLDSWRGFWLVNMIVYHAVWDLLFFGTPQRLDLLFSAPLVIWQQAICWSFIWLSGFVVGIGKRPLRRAITILLAGALVTLTTLWVWPEMAIWFGILTCIGSCMLLTSWLLPLLRRVPAQAGWWLSALFFALTFQVADGILGNAFLFSIALPEYWYSGMIATYFGLPDPQFQSLDYFPLFPWIFLFLNGYFLFRHGAAKGQLSKLVTTNFPILALLGRHTLPIYLLHQPILYLLFMIFLST</sequence>
<dbReference type="InterPro" id="IPR012429">
    <property type="entry name" value="HGSNAT_cat"/>
</dbReference>
<accession>A0A841R263</accession>
<organism evidence="3 4">
    <name type="scientific">Negativicoccus succinicivorans</name>
    <dbReference type="NCBI Taxonomy" id="620903"/>
    <lineage>
        <taxon>Bacteria</taxon>
        <taxon>Bacillati</taxon>
        <taxon>Bacillota</taxon>
        <taxon>Negativicutes</taxon>
        <taxon>Veillonellales</taxon>
        <taxon>Veillonellaceae</taxon>
        <taxon>Negativicoccus</taxon>
    </lineage>
</organism>
<evidence type="ECO:0000313" key="3">
    <source>
        <dbReference type="EMBL" id="MBB6477975.1"/>
    </source>
</evidence>
<dbReference type="Proteomes" id="UP000591941">
    <property type="component" value="Unassembled WGS sequence"/>
</dbReference>
<dbReference type="Pfam" id="PF07786">
    <property type="entry name" value="HGSNAT_cat"/>
    <property type="match status" value="1"/>
</dbReference>
<feature type="transmembrane region" description="Helical" evidence="1">
    <location>
        <begin position="127"/>
        <end position="160"/>
    </location>
</feature>
<proteinExistence type="predicted"/>
<name>A0A841R263_9FIRM</name>
<reference evidence="3 4" key="1">
    <citation type="submission" date="2020-08" db="EMBL/GenBank/DDBJ databases">
        <title>Genomic Encyclopedia of Type Strains, Phase IV (KMG-IV): sequencing the most valuable type-strain genomes for metagenomic binning, comparative biology and taxonomic classification.</title>
        <authorList>
            <person name="Goeker M."/>
        </authorList>
    </citation>
    <scope>NUCLEOTIDE SEQUENCE [LARGE SCALE GENOMIC DNA]</scope>
    <source>
        <strain evidence="3 4">DSM 21255</strain>
    </source>
</reference>
<feature type="domain" description="Heparan-alpha-glucosaminide N-acetyltransferase catalytic" evidence="2">
    <location>
        <begin position="3"/>
        <end position="233"/>
    </location>
</feature>
<comment type="caution">
    <text evidence="3">The sequence shown here is derived from an EMBL/GenBank/DDBJ whole genome shotgun (WGS) entry which is preliminary data.</text>
</comment>
<dbReference type="EMBL" id="JACHHI010000004">
    <property type="protein sequence ID" value="MBB6477975.1"/>
    <property type="molecule type" value="Genomic_DNA"/>
</dbReference>
<gene>
    <name evidence="3" type="ORF">HNR45_001028</name>
</gene>
<protein>
    <submittedName>
        <fullName evidence="3">Putative membrane protein</fullName>
    </submittedName>
</protein>
<keyword evidence="1" id="KW-0472">Membrane</keyword>
<keyword evidence="4" id="KW-1185">Reference proteome</keyword>
<feature type="transmembrane region" description="Helical" evidence="1">
    <location>
        <begin position="225"/>
        <end position="243"/>
    </location>
</feature>